<evidence type="ECO:0000259" key="6">
    <source>
        <dbReference type="Pfam" id="PF00108"/>
    </source>
</evidence>
<keyword evidence="3 5" id="KW-0012">Acyltransferase</keyword>
<evidence type="ECO:0000313" key="9">
    <source>
        <dbReference type="Proteomes" id="UP000449906"/>
    </source>
</evidence>
<dbReference type="InterPro" id="IPR002155">
    <property type="entry name" value="Thiolase"/>
</dbReference>
<accession>A0A7J5E2J3</accession>
<keyword evidence="2 5" id="KW-0808">Transferase</keyword>
<dbReference type="AlphaFoldDB" id="A0A7J5E2J3"/>
<evidence type="ECO:0000259" key="7">
    <source>
        <dbReference type="Pfam" id="PF02803"/>
    </source>
</evidence>
<dbReference type="Pfam" id="PF02803">
    <property type="entry name" value="Thiolase_C"/>
    <property type="match status" value="1"/>
</dbReference>
<feature type="domain" description="Thiolase N-terminal" evidence="6">
    <location>
        <begin position="9"/>
        <end position="267"/>
    </location>
</feature>
<sequence length="398" mass="41618">MTENSPTDVVIVDAVRTPSGRGRTGGALAEVHPVDLLAQTIETLLQRSPALDPGTVDDVMVGCVSQVGEQSATPGRMAWLGAGLPAHVPATTIDRKCGSSQQAVHFAAQAIASGQADVVVAGGVESMSRVVMGSARMGADPYGVRVAERFAPGLVSQGVAAELVAARWKLSRAELDDYSVRSHELAAAAQDSGAFDREVIAVDTPAGPVARDETIRRGTTSAKLGELRAVFETPELAARFPEIDWSVTAGNSSQITDGASALLVMSRAHADRLGLTPRARVHSMAVVGDDPLLMLTGPIPATRKVLDRAGVALADIEHIELNEAFAPVPLAWLAEFDVDPARVNPRGGAIALGHPLGASGTRLMTTMLHALEDNDQRFGLQLMCEAGGMANATLIERL</sequence>
<proteinExistence type="inferred from homology"/>
<comment type="caution">
    <text evidence="8">The sequence shown here is derived from an EMBL/GenBank/DDBJ whole genome shotgun (WGS) entry which is preliminary data.</text>
</comment>
<evidence type="ECO:0000256" key="3">
    <source>
        <dbReference type="ARBA" id="ARBA00023315"/>
    </source>
</evidence>
<dbReference type="PROSITE" id="PS00737">
    <property type="entry name" value="THIOLASE_2"/>
    <property type="match status" value="1"/>
</dbReference>
<protein>
    <submittedName>
        <fullName evidence="8">Thiolase family protein</fullName>
    </submittedName>
</protein>
<organism evidence="8 9">
    <name type="scientific">Nocardioides simplex</name>
    <name type="common">Arthrobacter simplex</name>
    <dbReference type="NCBI Taxonomy" id="2045"/>
    <lineage>
        <taxon>Bacteria</taxon>
        <taxon>Bacillati</taxon>
        <taxon>Actinomycetota</taxon>
        <taxon>Actinomycetes</taxon>
        <taxon>Propionibacteriales</taxon>
        <taxon>Nocardioidaceae</taxon>
        <taxon>Pimelobacter</taxon>
    </lineage>
</organism>
<dbReference type="Gene3D" id="3.40.47.10">
    <property type="match status" value="2"/>
</dbReference>
<dbReference type="PIRSF" id="PIRSF000429">
    <property type="entry name" value="Ac-CoA_Ac_transf"/>
    <property type="match status" value="1"/>
</dbReference>
<comment type="similarity">
    <text evidence="1 5">Belongs to the thiolase-like superfamily. Thiolase family.</text>
</comment>
<dbReference type="RefSeq" id="WP_151579555.1">
    <property type="nucleotide sequence ID" value="NZ_CP182503.1"/>
</dbReference>
<dbReference type="EMBL" id="WBVM01000001">
    <property type="protein sequence ID" value="KAB2812144.1"/>
    <property type="molecule type" value="Genomic_DNA"/>
</dbReference>
<evidence type="ECO:0000256" key="4">
    <source>
        <dbReference type="PIRSR" id="PIRSR000429-1"/>
    </source>
</evidence>
<dbReference type="SUPFAM" id="SSF53901">
    <property type="entry name" value="Thiolase-like"/>
    <property type="match status" value="2"/>
</dbReference>
<dbReference type="Proteomes" id="UP000449906">
    <property type="component" value="Unassembled WGS sequence"/>
</dbReference>
<name>A0A7J5E2J3_NOCSI</name>
<gene>
    <name evidence="8" type="ORF">F9L07_10040</name>
</gene>
<evidence type="ECO:0000313" key="8">
    <source>
        <dbReference type="EMBL" id="KAB2812144.1"/>
    </source>
</evidence>
<evidence type="ECO:0000256" key="5">
    <source>
        <dbReference type="RuleBase" id="RU003557"/>
    </source>
</evidence>
<dbReference type="InterPro" id="IPR020613">
    <property type="entry name" value="Thiolase_CS"/>
</dbReference>
<evidence type="ECO:0000256" key="1">
    <source>
        <dbReference type="ARBA" id="ARBA00010982"/>
    </source>
</evidence>
<dbReference type="InterPro" id="IPR020616">
    <property type="entry name" value="Thiolase_N"/>
</dbReference>
<feature type="active site" description="Proton acceptor" evidence="4">
    <location>
        <position position="354"/>
    </location>
</feature>
<dbReference type="GO" id="GO:0016747">
    <property type="term" value="F:acyltransferase activity, transferring groups other than amino-acyl groups"/>
    <property type="evidence" value="ECO:0007669"/>
    <property type="project" value="InterPro"/>
</dbReference>
<dbReference type="NCBIfam" id="TIGR01930">
    <property type="entry name" value="AcCoA-C-Actrans"/>
    <property type="match status" value="1"/>
</dbReference>
<feature type="active site" description="Proton acceptor" evidence="4">
    <location>
        <position position="384"/>
    </location>
</feature>
<evidence type="ECO:0000256" key="2">
    <source>
        <dbReference type="ARBA" id="ARBA00022679"/>
    </source>
</evidence>
<feature type="active site" description="Acyl-thioester intermediate" evidence="4">
    <location>
        <position position="97"/>
    </location>
</feature>
<dbReference type="PANTHER" id="PTHR43365">
    <property type="entry name" value="BLR7806 PROTEIN"/>
    <property type="match status" value="1"/>
</dbReference>
<feature type="domain" description="Thiolase C-terminal" evidence="7">
    <location>
        <begin position="276"/>
        <end position="397"/>
    </location>
</feature>
<dbReference type="PANTHER" id="PTHR43365:SF1">
    <property type="entry name" value="ACETYL-COA C-ACYLTRANSFERASE"/>
    <property type="match status" value="1"/>
</dbReference>
<dbReference type="Pfam" id="PF00108">
    <property type="entry name" value="Thiolase_N"/>
    <property type="match status" value="1"/>
</dbReference>
<dbReference type="InterPro" id="IPR020617">
    <property type="entry name" value="Thiolase_C"/>
</dbReference>
<reference evidence="8 9" key="1">
    <citation type="submission" date="2019-09" db="EMBL/GenBank/DDBJ databases">
        <title>Pimelobacter sp. isolated from Paulinella.</title>
        <authorList>
            <person name="Jeong S.E."/>
        </authorList>
    </citation>
    <scope>NUCLEOTIDE SEQUENCE [LARGE SCALE GENOMIC DNA]</scope>
    <source>
        <strain evidence="8 9">Pch-N</strain>
    </source>
</reference>
<dbReference type="InterPro" id="IPR016039">
    <property type="entry name" value="Thiolase-like"/>
</dbReference>
<dbReference type="CDD" id="cd00751">
    <property type="entry name" value="thiolase"/>
    <property type="match status" value="1"/>
</dbReference>